<comment type="caution">
    <text evidence="7">The sequence shown here is derived from an EMBL/GenBank/DDBJ whole genome shotgun (WGS) entry which is preliminary data.</text>
</comment>
<dbReference type="InterPro" id="IPR000914">
    <property type="entry name" value="SBP_5_dom"/>
</dbReference>
<dbReference type="GO" id="GO:0030288">
    <property type="term" value="C:outer membrane-bounded periplasmic space"/>
    <property type="evidence" value="ECO:0007669"/>
    <property type="project" value="UniProtKB-ARBA"/>
</dbReference>
<evidence type="ECO:0000259" key="6">
    <source>
        <dbReference type="Pfam" id="PF00496"/>
    </source>
</evidence>
<dbReference type="SUPFAM" id="SSF53850">
    <property type="entry name" value="Periplasmic binding protein-like II"/>
    <property type="match status" value="1"/>
</dbReference>
<reference evidence="7 8" key="1">
    <citation type="submission" date="2016-03" db="EMBL/GenBank/DDBJ databases">
        <title>Microsymbionts genomes from the relict species Vavilovia formosa (Stev.) Fed.</title>
        <authorList>
            <person name="Kopat V."/>
            <person name="Chirak E."/>
            <person name="Kimeklis A."/>
            <person name="Andronov E."/>
        </authorList>
    </citation>
    <scope>NUCLEOTIDE SEQUENCE [LARGE SCALE GENOMIC DNA]</scope>
    <source>
        <strain evidence="7 8">Vaf07</strain>
    </source>
</reference>
<dbReference type="STRING" id="943830.A4A58_19010"/>
<comment type="similarity">
    <text evidence="2">Belongs to the bacterial solute-binding protein 5 family.</text>
</comment>
<evidence type="ECO:0000256" key="5">
    <source>
        <dbReference type="SAM" id="SignalP"/>
    </source>
</evidence>
<name>A0A161QK92_9BRAD</name>
<dbReference type="GO" id="GO:1904680">
    <property type="term" value="F:peptide transmembrane transporter activity"/>
    <property type="evidence" value="ECO:0007669"/>
    <property type="project" value="TreeGrafter"/>
</dbReference>
<evidence type="ECO:0000256" key="2">
    <source>
        <dbReference type="ARBA" id="ARBA00005695"/>
    </source>
</evidence>
<dbReference type="EMBL" id="LVYV01000056">
    <property type="protein sequence ID" value="KZD20334.1"/>
    <property type="molecule type" value="Genomic_DNA"/>
</dbReference>
<organism evidence="7 8">
    <name type="scientific">Tardiphaga robiniae</name>
    <dbReference type="NCBI Taxonomy" id="943830"/>
    <lineage>
        <taxon>Bacteria</taxon>
        <taxon>Pseudomonadati</taxon>
        <taxon>Pseudomonadota</taxon>
        <taxon>Alphaproteobacteria</taxon>
        <taxon>Hyphomicrobiales</taxon>
        <taxon>Nitrobacteraceae</taxon>
        <taxon>Tardiphaga</taxon>
    </lineage>
</organism>
<evidence type="ECO:0000256" key="3">
    <source>
        <dbReference type="ARBA" id="ARBA00022448"/>
    </source>
</evidence>
<dbReference type="RefSeq" id="WP_068738630.1">
    <property type="nucleotide sequence ID" value="NZ_LVYV01000056.1"/>
</dbReference>
<keyword evidence="3" id="KW-0813">Transport</keyword>
<protein>
    <submittedName>
        <fullName evidence="7">ABC transporter substrate-binding protein</fullName>
    </submittedName>
</protein>
<comment type="subcellular location">
    <subcellularLocation>
        <location evidence="1">Periplasm</location>
    </subcellularLocation>
</comment>
<proteinExistence type="inferred from homology"/>
<dbReference type="CDD" id="cd08492">
    <property type="entry name" value="PBP2_NikA_DppA_OppA_like_15"/>
    <property type="match status" value="1"/>
</dbReference>
<dbReference type="Gene3D" id="3.40.190.10">
    <property type="entry name" value="Periplasmic binding protein-like II"/>
    <property type="match status" value="1"/>
</dbReference>
<gene>
    <name evidence="7" type="ORF">A4A58_19010</name>
</gene>
<evidence type="ECO:0000313" key="7">
    <source>
        <dbReference type="EMBL" id="KZD20334.1"/>
    </source>
</evidence>
<dbReference type="Gene3D" id="3.10.105.10">
    <property type="entry name" value="Dipeptide-binding Protein, Domain 3"/>
    <property type="match status" value="1"/>
</dbReference>
<dbReference type="PIRSF" id="PIRSF002741">
    <property type="entry name" value="MppA"/>
    <property type="match status" value="1"/>
</dbReference>
<dbReference type="GO" id="GO:0015833">
    <property type="term" value="P:peptide transport"/>
    <property type="evidence" value="ECO:0007669"/>
    <property type="project" value="TreeGrafter"/>
</dbReference>
<evidence type="ECO:0000256" key="1">
    <source>
        <dbReference type="ARBA" id="ARBA00004418"/>
    </source>
</evidence>
<accession>A0A161QK92</accession>
<dbReference type="AlphaFoldDB" id="A0A161QK92"/>
<dbReference type="GO" id="GO:0043190">
    <property type="term" value="C:ATP-binding cassette (ABC) transporter complex"/>
    <property type="evidence" value="ECO:0007669"/>
    <property type="project" value="InterPro"/>
</dbReference>
<sequence length="539" mass="58612">MRKISISSRTAIVIASVMLGGQLAQAQEGKPISGGAITWGVATEPSCFDPHRASQQAAFFVARNYIDSLVGKKADGTFAPWLATEWSVSPDGKEYTYKLREDVVFHDGEKFDAAAVKANYDFVKKPENATNAVALLQYFDRAEVVSPYVVKLILTQPDSTFLESTSNVKLGIISPKALAKGDLCGGGPLLAGTGPFVFERYSRGQSAAFVRNKDYKWGPGYAVHTGPAYLDRVTLRFLPEAAVRAGALTSGQVDLIEGVQPTDVALFADQAEFKLLTGPSGASTSFTFNINYTIPPADDVRVRRALRDGFDLEPLVKQVYLGTVPRAWSIIGPANPAYNKALVGAWGNNIAGANKLLDEAGWTGRDSEGFRTKNGVRLKIDVGYPQPYVRDNREVLIQGIQAALRKNIGFDLNLRIITAGEYAKNNANGTWTIYPNTDNPSDPARELWDMLGSKGFLYSNIANPDLQITGLIDEALRSTDVAKKRAITDEIQKLGVDQAFIVPMFAPSWFLAAKNNVNGLSFEAGLDSPSSAYDFWLSK</sequence>
<dbReference type="InterPro" id="IPR030678">
    <property type="entry name" value="Peptide/Ni-bd"/>
</dbReference>
<dbReference type="Proteomes" id="UP000076574">
    <property type="component" value="Unassembled WGS sequence"/>
</dbReference>
<feature type="signal peptide" evidence="5">
    <location>
        <begin position="1"/>
        <end position="26"/>
    </location>
</feature>
<dbReference type="OrthoDB" id="9801912at2"/>
<evidence type="ECO:0000313" key="8">
    <source>
        <dbReference type="Proteomes" id="UP000076574"/>
    </source>
</evidence>
<dbReference type="PANTHER" id="PTHR30290">
    <property type="entry name" value="PERIPLASMIC BINDING COMPONENT OF ABC TRANSPORTER"/>
    <property type="match status" value="1"/>
</dbReference>
<dbReference type="Pfam" id="PF00496">
    <property type="entry name" value="SBP_bac_5"/>
    <property type="match status" value="1"/>
</dbReference>
<dbReference type="PANTHER" id="PTHR30290:SF10">
    <property type="entry name" value="PERIPLASMIC OLIGOPEPTIDE-BINDING PROTEIN-RELATED"/>
    <property type="match status" value="1"/>
</dbReference>
<evidence type="ECO:0000256" key="4">
    <source>
        <dbReference type="ARBA" id="ARBA00022729"/>
    </source>
</evidence>
<dbReference type="InterPro" id="IPR039424">
    <property type="entry name" value="SBP_5"/>
</dbReference>
<keyword evidence="8" id="KW-1185">Reference proteome</keyword>
<feature type="domain" description="Solute-binding protein family 5" evidence="6">
    <location>
        <begin position="78"/>
        <end position="452"/>
    </location>
</feature>
<keyword evidence="4 5" id="KW-0732">Signal</keyword>
<feature type="chain" id="PRO_5007826100" evidence="5">
    <location>
        <begin position="27"/>
        <end position="539"/>
    </location>
</feature>